<gene>
    <name evidence="1" type="ORF">JAAARDRAFT_63127</name>
</gene>
<evidence type="ECO:0000313" key="2">
    <source>
        <dbReference type="Proteomes" id="UP000027265"/>
    </source>
</evidence>
<evidence type="ECO:0000313" key="1">
    <source>
        <dbReference type="EMBL" id="KDQ50514.1"/>
    </source>
</evidence>
<proteinExistence type="predicted"/>
<dbReference type="InParanoid" id="A0A067P6Y2"/>
<dbReference type="AlphaFoldDB" id="A0A067P6Y2"/>
<accession>A0A067P6Y2</accession>
<keyword evidence="2" id="KW-1185">Reference proteome</keyword>
<sequence>MNSILLMVPDPEVAIALQSMPLLELKRRVLRSIYLDRVWRDDKNIASHLVLQNHLCRQDLVGISLLPGGKFLIELAKGRLSLINLVAQKCVGSVPLPVEDCLLDVLQPFVALLSGHEVGFVLPFTQGNVFTVTWDTLHVYRVDTVSPDPGFDLVVDIKTPLGGRLKHVAVAGNMLALEYECRHRNHEKFIVVRDIGSHKQATIARNNLIDTIWTLQILSERWLVVVDDAGMYVVDISSLDMIPCTGNFVEDLQHAQRAAMIQIHKDEWGGASWGGAHPRTLVVSAPRYLGQPLFLGTARLYIVDVYSHTPSIPTLFMPFPLYPTKLLQYLKSSRKMGTRRSVSCPVNTWEPPRLVFCAAPNGDEFDQWKEEDFVISEVNLASSIPPRHYAAAFTYDEVTGRMCIALGSEEAVGVVGLVVVDVG</sequence>
<dbReference type="EMBL" id="KL197759">
    <property type="protein sequence ID" value="KDQ50514.1"/>
    <property type="molecule type" value="Genomic_DNA"/>
</dbReference>
<name>A0A067P6Y2_9AGAM</name>
<organism evidence="1 2">
    <name type="scientific">Jaapia argillacea MUCL 33604</name>
    <dbReference type="NCBI Taxonomy" id="933084"/>
    <lineage>
        <taxon>Eukaryota</taxon>
        <taxon>Fungi</taxon>
        <taxon>Dikarya</taxon>
        <taxon>Basidiomycota</taxon>
        <taxon>Agaricomycotina</taxon>
        <taxon>Agaricomycetes</taxon>
        <taxon>Agaricomycetidae</taxon>
        <taxon>Jaapiales</taxon>
        <taxon>Jaapiaceae</taxon>
        <taxon>Jaapia</taxon>
    </lineage>
</organism>
<reference evidence="2" key="1">
    <citation type="journal article" date="2014" name="Proc. Natl. Acad. Sci. U.S.A.">
        <title>Extensive sampling of basidiomycete genomes demonstrates inadequacy of the white-rot/brown-rot paradigm for wood decay fungi.</title>
        <authorList>
            <person name="Riley R."/>
            <person name="Salamov A.A."/>
            <person name="Brown D.W."/>
            <person name="Nagy L.G."/>
            <person name="Floudas D."/>
            <person name="Held B.W."/>
            <person name="Levasseur A."/>
            <person name="Lombard V."/>
            <person name="Morin E."/>
            <person name="Otillar R."/>
            <person name="Lindquist E.A."/>
            <person name="Sun H."/>
            <person name="LaButti K.M."/>
            <person name="Schmutz J."/>
            <person name="Jabbour D."/>
            <person name="Luo H."/>
            <person name="Baker S.E."/>
            <person name="Pisabarro A.G."/>
            <person name="Walton J.D."/>
            <person name="Blanchette R.A."/>
            <person name="Henrissat B."/>
            <person name="Martin F."/>
            <person name="Cullen D."/>
            <person name="Hibbett D.S."/>
            <person name="Grigoriev I.V."/>
        </authorList>
    </citation>
    <scope>NUCLEOTIDE SEQUENCE [LARGE SCALE GENOMIC DNA]</scope>
    <source>
        <strain evidence="2">MUCL 33604</strain>
    </source>
</reference>
<dbReference type="HOGENOM" id="CLU_657324_0_0_1"/>
<dbReference type="Proteomes" id="UP000027265">
    <property type="component" value="Unassembled WGS sequence"/>
</dbReference>
<protein>
    <submittedName>
        <fullName evidence="1">Uncharacterized protein</fullName>
    </submittedName>
</protein>